<keyword evidence="1" id="KW-0343">GTPase activation</keyword>
<keyword evidence="2" id="KW-0479">Metal-binding</keyword>
<keyword evidence="8" id="KW-1185">Reference proteome</keyword>
<dbReference type="PROSITE" id="PS50115">
    <property type="entry name" value="ARFGAP"/>
    <property type="match status" value="1"/>
</dbReference>
<dbReference type="PRINTS" id="PR00405">
    <property type="entry name" value="REVINTRACTNG"/>
</dbReference>
<dbReference type="SUPFAM" id="SSF57863">
    <property type="entry name" value="ArfGap/RecO-like zinc finger"/>
    <property type="match status" value="1"/>
</dbReference>
<comment type="caution">
    <text evidence="7">The sequence shown here is derived from an EMBL/GenBank/DDBJ whole genome shotgun (WGS) entry which is preliminary data.</text>
</comment>
<evidence type="ECO:0000313" key="8">
    <source>
        <dbReference type="Proteomes" id="UP001180020"/>
    </source>
</evidence>
<name>A0AAV9CBV5_ACOCL</name>
<keyword evidence="4" id="KW-0862">Zinc</keyword>
<evidence type="ECO:0000259" key="6">
    <source>
        <dbReference type="PROSITE" id="PS50115"/>
    </source>
</evidence>
<dbReference type="InterPro" id="IPR038508">
    <property type="entry name" value="ArfGAP_dom_sf"/>
</dbReference>
<dbReference type="GO" id="GO:0005096">
    <property type="term" value="F:GTPase activator activity"/>
    <property type="evidence" value="ECO:0007669"/>
    <property type="project" value="UniProtKB-KW"/>
</dbReference>
<dbReference type="AlphaFoldDB" id="A0AAV9CBV5"/>
<dbReference type="GO" id="GO:0048205">
    <property type="term" value="P:COPI coating of Golgi vesicle"/>
    <property type="evidence" value="ECO:0007669"/>
    <property type="project" value="TreeGrafter"/>
</dbReference>
<reference evidence="7" key="2">
    <citation type="submission" date="2023-06" db="EMBL/GenBank/DDBJ databases">
        <authorList>
            <person name="Ma L."/>
            <person name="Liu K.-W."/>
            <person name="Li Z."/>
            <person name="Hsiao Y.-Y."/>
            <person name="Qi Y."/>
            <person name="Fu T."/>
            <person name="Tang G."/>
            <person name="Zhang D."/>
            <person name="Sun W.-H."/>
            <person name="Liu D.-K."/>
            <person name="Li Y."/>
            <person name="Chen G.-Z."/>
            <person name="Liu X.-D."/>
            <person name="Liao X.-Y."/>
            <person name="Jiang Y.-T."/>
            <person name="Yu X."/>
            <person name="Hao Y."/>
            <person name="Huang J."/>
            <person name="Zhao X.-W."/>
            <person name="Ke S."/>
            <person name="Chen Y.-Y."/>
            <person name="Wu W.-L."/>
            <person name="Hsu J.-L."/>
            <person name="Lin Y.-F."/>
            <person name="Huang M.-D."/>
            <person name="Li C.-Y."/>
            <person name="Huang L."/>
            <person name="Wang Z.-W."/>
            <person name="Zhao X."/>
            <person name="Zhong W.-Y."/>
            <person name="Peng D.-H."/>
            <person name="Ahmad S."/>
            <person name="Lan S."/>
            <person name="Zhang J.-S."/>
            <person name="Tsai W.-C."/>
            <person name="Van De Peer Y."/>
            <person name="Liu Z.-J."/>
        </authorList>
    </citation>
    <scope>NUCLEOTIDE SEQUENCE</scope>
    <source>
        <strain evidence="7">CP</strain>
        <tissue evidence="7">Leaves</tissue>
    </source>
</reference>
<dbReference type="InterPro" id="IPR001164">
    <property type="entry name" value="ArfGAP_dom"/>
</dbReference>
<dbReference type="PANTHER" id="PTHR45686:SF4">
    <property type="entry name" value="ADP-RIBOSYLATION FACTOR GTPASE ACTIVATING PROTEIN 3, ISOFORM H"/>
    <property type="match status" value="1"/>
</dbReference>
<accession>A0AAV9CBV5</accession>
<reference evidence="7" key="1">
    <citation type="journal article" date="2023" name="Nat. Commun.">
        <title>Diploid and tetraploid genomes of Acorus and the evolution of monocots.</title>
        <authorList>
            <person name="Ma L."/>
            <person name="Liu K.W."/>
            <person name="Li Z."/>
            <person name="Hsiao Y.Y."/>
            <person name="Qi Y."/>
            <person name="Fu T."/>
            <person name="Tang G.D."/>
            <person name="Zhang D."/>
            <person name="Sun W.H."/>
            <person name="Liu D.K."/>
            <person name="Li Y."/>
            <person name="Chen G.Z."/>
            <person name="Liu X.D."/>
            <person name="Liao X.Y."/>
            <person name="Jiang Y.T."/>
            <person name="Yu X."/>
            <person name="Hao Y."/>
            <person name="Huang J."/>
            <person name="Zhao X.W."/>
            <person name="Ke S."/>
            <person name="Chen Y.Y."/>
            <person name="Wu W.L."/>
            <person name="Hsu J.L."/>
            <person name="Lin Y.F."/>
            <person name="Huang M.D."/>
            <person name="Li C.Y."/>
            <person name="Huang L."/>
            <person name="Wang Z.W."/>
            <person name="Zhao X."/>
            <person name="Zhong W.Y."/>
            <person name="Peng D.H."/>
            <person name="Ahmad S."/>
            <person name="Lan S."/>
            <person name="Zhang J.S."/>
            <person name="Tsai W.C."/>
            <person name="Van de Peer Y."/>
            <person name="Liu Z.J."/>
        </authorList>
    </citation>
    <scope>NUCLEOTIDE SEQUENCE</scope>
    <source>
        <strain evidence="7">CP</strain>
    </source>
</reference>
<dbReference type="GO" id="GO:0000139">
    <property type="term" value="C:Golgi membrane"/>
    <property type="evidence" value="ECO:0007669"/>
    <property type="project" value="GOC"/>
</dbReference>
<gene>
    <name evidence="7" type="primary">AGD10</name>
    <name evidence="7" type="ORF">QJS10_CPB20g00174</name>
</gene>
<evidence type="ECO:0000256" key="3">
    <source>
        <dbReference type="ARBA" id="ARBA00022771"/>
    </source>
</evidence>
<evidence type="ECO:0000256" key="1">
    <source>
        <dbReference type="ARBA" id="ARBA00022468"/>
    </source>
</evidence>
<evidence type="ECO:0000256" key="4">
    <source>
        <dbReference type="ARBA" id="ARBA00022833"/>
    </source>
</evidence>
<protein>
    <submittedName>
        <fullName evidence="7">ADP-ribosylation factor GTPase-activating protein AGD10</fullName>
    </submittedName>
</protein>
<proteinExistence type="predicted"/>
<dbReference type="GO" id="GO:0008270">
    <property type="term" value="F:zinc ion binding"/>
    <property type="evidence" value="ECO:0007669"/>
    <property type="project" value="UniProtKB-KW"/>
</dbReference>
<keyword evidence="3 5" id="KW-0863">Zinc-finger</keyword>
<dbReference type="Proteomes" id="UP001180020">
    <property type="component" value="Unassembled WGS sequence"/>
</dbReference>
<dbReference type="PANTHER" id="PTHR45686">
    <property type="entry name" value="ADP-RIBOSYLATION FACTOR GTPASE ACTIVATING PROTEIN 3, ISOFORM H-RELATED"/>
    <property type="match status" value="1"/>
</dbReference>
<sequence>MDEQKAFRFLKHSFTRIWRHHSTMCFDCNTKNPTCASVTYGIFLCIDCSATHCSLGVHISFVR</sequence>
<dbReference type="Gene3D" id="1.10.220.150">
    <property type="entry name" value="Arf GTPase activating protein"/>
    <property type="match status" value="1"/>
</dbReference>
<dbReference type="EMBL" id="JAUJYO010000020">
    <property type="protein sequence ID" value="KAK1286600.1"/>
    <property type="molecule type" value="Genomic_DNA"/>
</dbReference>
<evidence type="ECO:0000313" key="7">
    <source>
        <dbReference type="EMBL" id="KAK1286600.1"/>
    </source>
</evidence>
<evidence type="ECO:0000256" key="2">
    <source>
        <dbReference type="ARBA" id="ARBA00022723"/>
    </source>
</evidence>
<feature type="domain" description="Arf-GAP" evidence="6">
    <location>
        <begin position="4"/>
        <end position="63"/>
    </location>
</feature>
<dbReference type="Pfam" id="PF01412">
    <property type="entry name" value="ArfGap"/>
    <property type="match status" value="1"/>
</dbReference>
<organism evidence="7 8">
    <name type="scientific">Acorus calamus</name>
    <name type="common">Sweet flag</name>
    <dbReference type="NCBI Taxonomy" id="4465"/>
    <lineage>
        <taxon>Eukaryota</taxon>
        <taxon>Viridiplantae</taxon>
        <taxon>Streptophyta</taxon>
        <taxon>Embryophyta</taxon>
        <taxon>Tracheophyta</taxon>
        <taxon>Spermatophyta</taxon>
        <taxon>Magnoliopsida</taxon>
        <taxon>Liliopsida</taxon>
        <taxon>Acoraceae</taxon>
        <taxon>Acorus</taxon>
    </lineage>
</organism>
<evidence type="ECO:0000256" key="5">
    <source>
        <dbReference type="PROSITE-ProRule" id="PRU00288"/>
    </source>
</evidence>
<dbReference type="InterPro" id="IPR037278">
    <property type="entry name" value="ARFGAP/RecO"/>
</dbReference>